<comment type="cofactor">
    <cofactor evidence="2">
        <name>Ni(2+)</name>
        <dbReference type="ChEBI" id="CHEBI:49786"/>
    </cofactor>
</comment>
<evidence type="ECO:0000259" key="3">
    <source>
        <dbReference type="Pfam" id="PF00346"/>
    </source>
</evidence>
<dbReference type="GO" id="GO:0016651">
    <property type="term" value="F:oxidoreductase activity, acting on NAD(P)H"/>
    <property type="evidence" value="ECO:0007669"/>
    <property type="project" value="InterPro"/>
</dbReference>
<evidence type="ECO:0000256" key="2">
    <source>
        <dbReference type="PIRSR" id="PIRSR601501-1"/>
    </source>
</evidence>
<dbReference type="PANTHER" id="PTHR43485:SF1">
    <property type="entry name" value="FORMATE HYDROGENLYASE SUBUNIT 5-RELATED"/>
    <property type="match status" value="1"/>
</dbReference>
<feature type="domain" description="NADH-quinone oxidoreductase subunit D" evidence="3">
    <location>
        <begin position="287"/>
        <end position="360"/>
    </location>
</feature>
<keyword evidence="2" id="KW-0460">Magnesium</keyword>
<sequence length="360" mass="40337">MAPRTIAPFGPQHPVLPEPIQLKITYEDEKVVEVVPAIGYGHRGIEKACELNDYPKNIHLCERICGICSCIHGISYCEVVERLWPMEIPPRAKYLRTIFSEMSRTHSHLLWLGLLADAFGFESMFMQFWRIREKILDLMELTAGHRVTQSVSIVGGVRRDINEEQKKICEKVLMEVKKEAGDLINVLATDYTVKARTVGKGVLTKEQAIQLGCAGPHLRASGVKEDCRMQGYQAYGELGFEPIVETDGDSYARALVRARETLQAIDLQLEALSKMPEGEISVRPKGNPPANEAVFRAEQPRGEVFYYAKGNGTRNLERLRVRTPTYANIPSLLVMLPGCELADVPIIVLSIDPCISCTER</sequence>
<dbReference type="InterPro" id="IPR001135">
    <property type="entry name" value="NADH_Q_OxRdtase_suD"/>
</dbReference>
<dbReference type="GO" id="GO:0016151">
    <property type="term" value="F:nickel cation binding"/>
    <property type="evidence" value="ECO:0007669"/>
    <property type="project" value="InterPro"/>
</dbReference>
<dbReference type="Pfam" id="PF00374">
    <property type="entry name" value="NiFeSe_Hases"/>
    <property type="match status" value="1"/>
</dbReference>
<accession>A0A101FHL8</accession>
<dbReference type="GO" id="GO:0051287">
    <property type="term" value="F:NAD binding"/>
    <property type="evidence" value="ECO:0007669"/>
    <property type="project" value="InterPro"/>
</dbReference>
<dbReference type="PROSITE" id="PS00507">
    <property type="entry name" value="NI_HGENASE_L_1"/>
    <property type="match status" value="1"/>
</dbReference>
<dbReference type="Pfam" id="PF00346">
    <property type="entry name" value="Complex1_49kDa"/>
    <property type="match status" value="2"/>
</dbReference>
<evidence type="ECO:0000313" key="4">
    <source>
        <dbReference type="EMBL" id="KUK37198.1"/>
    </source>
</evidence>
<dbReference type="PANTHER" id="PTHR43485">
    <property type="entry name" value="HYDROGENASE-4 COMPONENT G"/>
    <property type="match status" value="1"/>
</dbReference>
<evidence type="ECO:0000256" key="1">
    <source>
        <dbReference type="ARBA" id="ARBA00023002"/>
    </source>
</evidence>
<feature type="binding site" evidence="2">
    <location>
        <position position="354"/>
    </location>
    <ligand>
        <name>Ni(2+)</name>
        <dbReference type="ChEBI" id="CHEBI:49786"/>
    </ligand>
</feature>
<dbReference type="GO" id="GO:0048038">
    <property type="term" value="F:quinone binding"/>
    <property type="evidence" value="ECO:0007669"/>
    <property type="project" value="InterPro"/>
</dbReference>
<feature type="binding site" evidence="2">
    <location>
        <position position="321"/>
    </location>
    <ligand>
        <name>Mg(2+)</name>
        <dbReference type="ChEBI" id="CHEBI:18420"/>
    </ligand>
</feature>
<feature type="binding site" evidence="2">
    <location>
        <position position="68"/>
    </location>
    <ligand>
        <name>Ni(2+)</name>
        <dbReference type="ChEBI" id="CHEBI:49786"/>
    </ligand>
</feature>
<keyword evidence="2" id="KW-0408">Iron</keyword>
<dbReference type="EMBL" id="LGFO01000005">
    <property type="protein sequence ID" value="KUK37198.1"/>
    <property type="molecule type" value="Genomic_DNA"/>
</dbReference>
<evidence type="ECO:0000313" key="5">
    <source>
        <dbReference type="Proteomes" id="UP000053326"/>
    </source>
</evidence>
<dbReference type="Gene3D" id="1.10.645.10">
    <property type="entry name" value="Cytochrome-c3 Hydrogenase, chain B"/>
    <property type="match status" value="1"/>
</dbReference>
<keyword evidence="2" id="KW-0533">Nickel</keyword>
<protein>
    <submittedName>
        <fullName evidence="4">Putative ech hydrogenase subunit E</fullName>
    </submittedName>
</protein>
<feature type="binding site" evidence="2">
    <location>
        <position position="68"/>
    </location>
    <ligand>
        <name>Fe cation</name>
        <dbReference type="ChEBI" id="CHEBI:24875"/>
    </ligand>
</feature>
<name>A0A101FHL8_9THEO</name>
<keyword evidence="1" id="KW-0560">Oxidoreductase</keyword>
<organism evidence="4 5">
    <name type="scientific">Thermacetogenium phaeum</name>
    <dbReference type="NCBI Taxonomy" id="85874"/>
    <lineage>
        <taxon>Bacteria</taxon>
        <taxon>Bacillati</taxon>
        <taxon>Bacillota</taxon>
        <taxon>Clostridia</taxon>
        <taxon>Thermoanaerobacterales</taxon>
        <taxon>Thermoanaerobacteraceae</taxon>
        <taxon>Thermacetogenium</taxon>
    </lineage>
</organism>
<comment type="caution">
    <text evidence="4">The sequence shown here is derived from an EMBL/GenBank/DDBJ whole genome shotgun (WGS) entry which is preliminary data.</text>
</comment>
<feature type="binding site" evidence="2">
    <location>
        <position position="65"/>
    </location>
    <ligand>
        <name>Ni(2+)</name>
        <dbReference type="ChEBI" id="CHEBI:49786"/>
    </ligand>
</feature>
<dbReference type="PATRIC" id="fig|85874.4.peg.902"/>
<dbReference type="AlphaFoldDB" id="A0A101FHL8"/>
<dbReference type="SUPFAM" id="SSF56762">
    <property type="entry name" value="HydB/Nqo4-like"/>
    <property type="match status" value="1"/>
</dbReference>
<keyword evidence="2" id="KW-0479">Metal-binding</keyword>
<dbReference type="InterPro" id="IPR018194">
    <property type="entry name" value="Ni-dep_hyd_lsu_Ni_BS"/>
</dbReference>
<reference evidence="5" key="1">
    <citation type="journal article" date="2015" name="MBio">
        <title>Genome-Resolved Metagenomic Analysis Reveals Roles for Candidate Phyla and Other Microbial Community Members in Biogeochemical Transformations in Oil Reservoirs.</title>
        <authorList>
            <person name="Hu P."/>
            <person name="Tom L."/>
            <person name="Singh A."/>
            <person name="Thomas B.C."/>
            <person name="Baker B.J."/>
            <person name="Piceno Y.M."/>
            <person name="Andersen G.L."/>
            <person name="Banfield J.F."/>
        </authorList>
    </citation>
    <scope>NUCLEOTIDE SEQUENCE [LARGE SCALE GENOMIC DNA]</scope>
</reference>
<dbReference type="InterPro" id="IPR029014">
    <property type="entry name" value="NiFe-Hase_large"/>
</dbReference>
<proteinExistence type="predicted"/>
<dbReference type="InterPro" id="IPR052197">
    <property type="entry name" value="ComplexI_49kDa-like"/>
</dbReference>
<dbReference type="Proteomes" id="UP000053326">
    <property type="component" value="Unassembled WGS sequence"/>
</dbReference>
<feature type="binding site" evidence="2">
    <location>
        <position position="357"/>
    </location>
    <ligand>
        <name>Fe cation</name>
        <dbReference type="ChEBI" id="CHEBI:24875"/>
    </ligand>
</feature>
<comment type="cofactor">
    <cofactor evidence="2">
        <name>Fe cation</name>
        <dbReference type="ChEBI" id="CHEBI:24875"/>
    </cofactor>
</comment>
<gene>
    <name evidence="4" type="ORF">XD66_0095</name>
</gene>
<dbReference type="InterPro" id="IPR001501">
    <property type="entry name" value="Ni-dep_hyd_lsu"/>
</dbReference>
<feature type="binding site" evidence="2">
    <location>
        <position position="46"/>
    </location>
    <ligand>
        <name>Mg(2+)</name>
        <dbReference type="ChEBI" id="CHEBI:18420"/>
    </ligand>
</feature>
<feature type="domain" description="NADH-quinone oxidoreductase subunit D" evidence="3">
    <location>
        <begin position="120"/>
        <end position="282"/>
    </location>
</feature>
<dbReference type="GO" id="GO:0008901">
    <property type="term" value="F:ferredoxin hydrogenase activity"/>
    <property type="evidence" value="ECO:0007669"/>
    <property type="project" value="InterPro"/>
</dbReference>